<reference evidence="2 3" key="1">
    <citation type="submission" date="2018-09" db="EMBL/GenBank/DDBJ databases">
        <title>Paenibacillus aracenensis nov. sp. isolated from a cave in southern Spain.</title>
        <authorList>
            <person name="Jurado V."/>
            <person name="Gutierrez-Patricio S."/>
            <person name="Gonzalez-Pimentel J.L."/>
            <person name="Miller A.Z."/>
            <person name="Laiz L."/>
            <person name="Saiz-Jimenez C."/>
        </authorList>
    </citation>
    <scope>NUCLEOTIDE SEQUENCE [LARGE SCALE GENOMIC DNA]</scope>
    <source>
        <strain evidence="2 3">DSM 22867</strain>
    </source>
</reference>
<evidence type="ECO:0000256" key="1">
    <source>
        <dbReference type="SAM" id="Phobius"/>
    </source>
</evidence>
<keyword evidence="1" id="KW-0812">Transmembrane</keyword>
<feature type="transmembrane region" description="Helical" evidence="1">
    <location>
        <begin position="408"/>
        <end position="428"/>
    </location>
</feature>
<feature type="transmembrane region" description="Helical" evidence="1">
    <location>
        <begin position="35"/>
        <end position="58"/>
    </location>
</feature>
<comment type="caution">
    <text evidence="2">The sequence shown here is derived from an EMBL/GenBank/DDBJ whole genome shotgun (WGS) entry which is preliminary data.</text>
</comment>
<feature type="transmembrane region" description="Helical" evidence="1">
    <location>
        <begin position="12"/>
        <end position="29"/>
    </location>
</feature>
<organism evidence="2 3">
    <name type="scientific">Paenibacillus nanensis</name>
    <dbReference type="NCBI Taxonomy" id="393251"/>
    <lineage>
        <taxon>Bacteria</taxon>
        <taxon>Bacillati</taxon>
        <taxon>Bacillota</taxon>
        <taxon>Bacilli</taxon>
        <taxon>Bacillales</taxon>
        <taxon>Paenibacillaceae</taxon>
        <taxon>Paenibacillus</taxon>
    </lineage>
</organism>
<dbReference type="PANTHER" id="PTHR38442">
    <property type="entry name" value="INNER MEMBRANE PROTEIN-RELATED"/>
    <property type="match status" value="1"/>
</dbReference>
<dbReference type="AlphaFoldDB" id="A0A3A1VHH8"/>
<evidence type="ECO:0000313" key="2">
    <source>
        <dbReference type="EMBL" id="RIX59725.1"/>
    </source>
</evidence>
<keyword evidence="1" id="KW-1133">Transmembrane helix</keyword>
<dbReference type="InterPro" id="IPR007383">
    <property type="entry name" value="DUF445"/>
</dbReference>
<dbReference type="PANTHER" id="PTHR38442:SF1">
    <property type="entry name" value="INNER MEMBRANE PROTEIN"/>
    <property type="match status" value="1"/>
</dbReference>
<dbReference type="GO" id="GO:0005886">
    <property type="term" value="C:plasma membrane"/>
    <property type="evidence" value="ECO:0007669"/>
    <property type="project" value="TreeGrafter"/>
</dbReference>
<protein>
    <submittedName>
        <fullName evidence="2">DUF445 domain-containing protein</fullName>
    </submittedName>
</protein>
<accession>A0A3A1VHH8</accession>
<name>A0A3A1VHH8_9BACL</name>
<dbReference type="Pfam" id="PF04286">
    <property type="entry name" value="DUF445"/>
    <property type="match status" value="1"/>
</dbReference>
<sequence>MEKRSVRKRANAILAISAAGILAAFPFQHTFVGGLLFAAFSAGTIGGLADSFAISALFGDPLRIKWPKWMGTHIISRNRERLIGELVDMVGKELLTVEAIRATLQEHDLGGVIARYVTGQEGSREARAIVKKLAGELLASADAEQIAEGLQQLITEHGDALQLSDLLADIGDWSVRHKYDDKILSFVIEPFVQLVKSHTFRSVIEQFAATAIRSYEGDKLRRRLVDYTAGLNASSIAGKVQDWLAAFLEQLAHEDSPRRLELKELLLIFIRRLREDEALRHRVESGKRKLLEALKPHIRLEALLSKRLNEIRADIVSPQDGNEGNPEPSKLIQWLLTELDHGLDLLRSRPDLQQSLDTGVKTLLLSWIEEKHALIGALVKEKLESYTERELIEMVKDKAGRDLQYIRLNGMIVGSAAGIVLHLFTFWIRGG</sequence>
<gene>
    <name evidence="2" type="ORF">D3P08_06255</name>
</gene>
<dbReference type="OrthoDB" id="9769590at2"/>
<dbReference type="Proteomes" id="UP000266482">
    <property type="component" value="Unassembled WGS sequence"/>
</dbReference>
<keyword evidence="1" id="KW-0472">Membrane</keyword>
<proteinExistence type="predicted"/>
<dbReference type="EMBL" id="QXQA01000002">
    <property type="protein sequence ID" value="RIX59725.1"/>
    <property type="molecule type" value="Genomic_DNA"/>
</dbReference>
<evidence type="ECO:0000313" key="3">
    <source>
        <dbReference type="Proteomes" id="UP000266482"/>
    </source>
</evidence>
<dbReference type="RefSeq" id="WP_119598557.1">
    <property type="nucleotide sequence ID" value="NZ_QXQA01000002.1"/>
</dbReference>
<keyword evidence="3" id="KW-1185">Reference proteome</keyword>